<keyword evidence="6" id="KW-1185">Reference proteome</keyword>
<evidence type="ECO:0000313" key="5">
    <source>
        <dbReference type="EMBL" id="PNQ74640.1"/>
    </source>
</evidence>
<sequence length="377" mass="42303">MNEVYITKISKFLPNRPISNDEMEDKLGTINGKTSKGRRIVLRNNQIKTRYYAIDDNGNITHNNAQLTKEAVMGLCDDNFKAEDIELLSCGTSSPDQILPSHAAMVHGFLKNGNIEINSASGACCSGMNALKFGYLSVKSGQTQNAVATGSERTSTWMKSDTFEEELKYLETLEENPILAFNKDFLRWMLSDGAGAFLLENKPKGEQPLKIEWMEGYSYAYEIDACMYAGADKLDDGFLKPWSEYPSDQWSKKSLFAMKQDVKLLGEHILVKGVDSLKKALTKHNLKPTDIDYYLPHISSNFFKDKLYKEMTEQGVEIPWDNWFMNLSKVGNVGAGSIYIMLEELAHSGKLKKGDKILLSVPESARFAYSIALVTVC</sequence>
<dbReference type="InterPro" id="IPR016039">
    <property type="entry name" value="Thiolase-like"/>
</dbReference>
<dbReference type="InterPro" id="IPR013747">
    <property type="entry name" value="ACP_syn_III_C"/>
</dbReference>
<evidence type="ECO:0000313" key="6">
    <source>
        <dbReference type="Proteomes" id="UP000236641"/>
    </source>
</evidence>
<keyword evidence="2" id="KW-0012">Acyltransferase</keyword>
<dbReference type="Pfam" id="PF08541">
    <property type="entry name" value="ACP_syn_III_C"/>
    <property type="match status" value="1"/>
</dbReference>
<name>A0A2K1E2Y5_9FLAO</name>
<accession>A0A2K1E2Y5</accession>
<dbReference type="PANTHER" id="PTHR34069">
    <property type="entry name" value="3-OXOACYL-[ACYL-CARRIER-PROTEIN] SYNTHASE 3"/>
    <property type="match status" value="1"/>
</dbReference>
<dbReference type="InterPro" id="IPR014030">
    <property type="entry name" value="Ketoacyl_synth_N"/>
</dbReference>
<evidence type="ECO:0000259" key="3">
    <source>
        <dbReference type="Pfam" id="PF00109"/>
    </source>
</evidence>
<gene>
    <name evidence="5" type="ORF">C1T31_00395</name>
</gene>
<dbReference type="AlphaFoldDB" id="A0A2K1E2Y5"/>
<dbReference type="Pfam" id="PF00109">
    <property type="entry name" value="ketoacyl-synt"/>
    <property type="match status" value="1"/>
</dbReference>
<evidence type="ECO:0000256" key="1">
    <source>
        <dbReference type="ARBA" id="ARBA00022679"/>
    </source>
</evidence>
<keyword evidence="1" id="KW-0808">Transferase</keyword>
<evidence type="ECO:0008006" key="7">
    <source>
        <dbReference type="Google" id="ProtNLM"/>
    </source>
</evidence>
<feature type="domain" description="Beta-ketoacyl synthase-like N-terminal" evidence="3">
    <location>
        <begin position="120"/>
        <end position="202"/>
    </location>
</feature>
<dbReference type="EMBL" id="POWF01000001">
    <property type="protein sequence ID" value="PNQ74640.1"/>
    <property type="molecule type" value="Genomic_DNA"/>
</dbReference>
<dbReference type="PANTHER" id="PTHR34069:SF2">
    <property type="entry name" value="BETA-KETOACYL-[ACYL-CARRIER-PROTEIN] SYNTHASE III"/>
    <property type="match status" value="1"/>
</dbReference>
<organism evidence="5 6">
    <name type="scientific">Hanstruepera neustonica</name>
    <dbReference type="NCBI Taxonomy" id="1445657"/>
    <lineage>
        <taxon>Bacteria</taxon>
        <taxon>Pseudomonadati</taxon>
        <taxon>Bacteroidota</taxon>
        <taxon>Flavobacteriia</taxon>
        <taxon>Flavobacteriales</taxon>
        <taxon>Flavobacteriaceae</taxon>
        <taxon>Hanstruepera</taxon>
    </lineage>
</organism>
<proteinExistence type="predicted"/>
<dbReference type="Proteomes" id="UP000236641">
    <property type="component" value="Unassembled WGS sequence"/>
</dbReference>
<comment type="caution">
    <text evidence="5">The sequence shown here is derived from an EMBL/GenBank/DDBJ whole genome shotgun (WGS) entry which is preliminary data.</text>
</comment>
<dbReference type="GO" id="GO:0044550">
    <property type="term" value="P:secondary metabolite biosynthetic process"/>
    <property type="evidence" value="ECO:0007669"/>
    <property type="project" value="TreeGrafter"/>
</dbReference>
<evidence type="ECO:0000259" key="4">
    <source>
        <dbReference type="Pfam" id="PF08541"/>
    </source>
</evidence>
<dbReference type="NCBIfam" id="NF005293">
    <property type="entry name" value="PRK06816.1"/>
    <property type="match status" value="1"/>
</dbReference>
<reference evidence="5 6" key="1">
    <citation type="submission" date="2018-01" db="EMBL/GenBank/DDBJ databases">
        <title>The draft genome of Hanstruepera neustonica JCM19743.</title>
        <authorList>
            <person name="He R.-H."/>
            <person name="Du Z.-J."/>
        </authorList>
    </citation>
    <scope>NUCLEOTIDE SEQUENCE [LARGE SCALE GENOMIC DNA]</scope>
    <source>
        <strain evidence="5 6">JCM19743</strain>
    </source>
</reference>
<evidence type="ECO:0000256" key="2">
    <source>
        <dbReference type="ARBA" id="ARBA00023315"/>
    </source>
</evidence>
<feature type="domain" description="Beta-ketoacyl-[acyl-carrier-protein] synthase III C-terminal" evidence="4">
    <location>
        <begin position="281"/>
        <end position="360"/>
    </location>
</feature>
<dbReference type="SUPFAM" id="SSF53901">
    <property type="entry name" value="Thiolase-like"/>
    <property type="match status" value="2"/>
</dbReference>
<dbReference type="RefSeq" id="WP_103050493.1">
    <property type="nucleotide sequence ID" value="NZ_POWF01000001.1"/>
</dbReference>
<dbReference type="GO" id="GO:0016746">
    <property type="term" value="F:acyltransferase activity"/>
    <property type="evidence" value="ECO:0007669"/>
    <property type="project" value="UniProtKB-KW"/>
</dbReference>
<protein>
    <recommendedName>
        <fullName evidence="7">Beta-ketoacyl-[acyl-carrier-protein] synthase III C-terminal domain-containing protein</fullName>
    </recommendedName>
</protein>
<dbReference type="OrthoDB" id="2514738at2"/>
<dbReference type="CDD" id="cd00827">
    <property type="entry name" value="init_cond_enzymes"/>
    <property type="match status" value="1"/>
</dbReference>
<dbReference type="Gene3D" id="3.40.47.10">
    <property type="match status" value="2"/>
</dbReference>